<organism evidence="3 4">
    <name type="scientific">Methylomonas methanica (strain DSM 25384 / MC09)</name>
    <dbReference type="NCBI Taxonomy" id="857087"/>
    <lineage>
        <taxon>Bacteria</taxon>
        <taxon>Pseudomonadati</taxon>
        <taxon>Pseudomonadota</taxon>
        <taxon>Gammaproteobacteria</taxon>
        <taxon>Methylococcales</taxon>
        <taxon>Methylococcaceae</taxon>
        <taxon>Methylomonas</taxon>
    </lineage>
</organism>
<proteinExistence type="predicted"/>
<dbReference type="AlphaFoldDB" id="F9ZW30"/>
<dbReference type="Proteomes" id="UP000008888">
    <property type="component" value="Chromosome"/>
</dbReference>
<dbReference type="STRING" id="857087.Metme_2436"/>
<dbReference type="HOGENOM" id="CLU_075813_0_0_6"/>
<name>F9ZW30_METMM</name>
<evidence type="ECO:0000256" key="1">
    <source>
        <dbReference type="SAM" id="MobiDB-lite"/>
    </source>
</evidence>
<accession>F9ZW30</accession>
<sequence>MASSKLSKAVLIPLDAQNQDAPEDSWITVQFNPASLKVTLSNTLKDSNSGSGQSKAAQFVDKSESTLAIELVFDTSVLDGENLTQTDGTQTLLHEDVRKQTQRIATEFMKPQDAESNQPKAPKRCRFQWGSFSFIGMLSSYNETLDFFSPEGVPLRATLALSFKQDSYQFDIIDLKDALRQQGRLAVDGEGVSAADANLAANRDPKQWRDTALYNGMENPRFSDNQGVVMPPSGANSGSGSGGGYRYGQSDTLGTQIPGAF</sequence>
<reference evidence="4" key="3">
    <citation type="submission" date="2011-05" db="EMBL/GenBank/DDBJ databases">
        <title>Complete sequence of Methylomonas methanica MC09.</title>
        <authorList>
            <consortium name="US DOE Joint Genome Institute"/>
            <person name="Lucas S."/>
            <person name="Han J."/>
            <person name="Lapidus A."/>
            <person name="Cheng J.-F."/>
            <person name="Goodwin L."/>
            <person name="Pitluck S."/>
            <person name="Peters L."/>
            <person name="Mikhailova N."/>
            <person name="Teshima H."/>
            <person name="Han C."/>
            <person name="Tapia R."/>
            <person name="Land M."/>
            <person name="Hauser L."/>
            <person name="Kyrpides N."/>
            <person name="Ivanova N."/>
            <person name="Pagani I."/>
            <person name="Stein L."/>
            <person name="Woyke T."/>
        </authorList>
    </citation>
    <scope>NUCLEOTIDE SEQUENCE [LARGE SCALE GENOMIC DNA]</scope>
    <source>
        <strain evidence="4">MC09</strain>
    </source>
</reference>
<gene>
    <name evidence="3" type="ordered locus">Metme_2436</name>
</gene>
<evidence type="ECO:0000313" key="3">
    <source>
        <dbReference type="EMBL" id="AEG00834.1"/>
    </source>
</evidence>
<feature type="compositionally biased region" description="Gly residues" evidence="1">
    <location>
        <begin position="237"/>
        <end position="246"/>
    </location>
</feature>
<evidence type="ECO:0000259" key="2">
    <source>
        <dbReference type="Pfam" id="PF19266"/>
    </source>
</evidence>
<dbReference type="KEGG" id="mmt:Metme_2436"/>
<feature type="region of interest" description="Disordered" evidence="1">
    <location>
        <begin position="232"/>
        <end position="261"/>
    </location>
</feature>
<keyword evidence="4" id="KW-1185">Reference proteome</keyword>
<feature type="domain" description="Contractile injection system tube protein N-terminal" evidence="2">
    <location>
        <begin position="5"/>
        <end position="167"/>
    </location>
</feature>
<dbReference type="RefSeq" id="WP_013819074.1">
    <property type="nucleotide sequence ID" value="NC_015572.1"/>
</dbReference>
<reference key="2">
    <citation type="submission" date="2011-05" db="EMBL/GenBank/DDBJ databases">
        <title>Complete genome sequence of the aerobic marine methanotroph Methylomonas methanica MC09.</title>
        <authorList>
            <person name="Boden R."/>
            <person name="Cunliffe M."/>
            <person name="Scanlan J."/>
            <person name="Moussard H."/>
            <person name="Kits K.D."/>
            <person name="Klotz M."/>
            <person name="Jetten M."/>
            <person name="Vuilleumier S."/>
            <person name="Han J."/>
            <person name="Peters L."/>
            <person name="Mikhailova N."/>
            <person name="Teshima H."/>
            <person name="Tapia R."/>
            <person name="Kyrpides N."/>
            <person name="Ivanova N."/>
            <person name="Pagani I."/>
            <person name="Cheng J.-F."/>
            <person name="Goodwin L."/>
            <person name="Han C."/>
            <person name="Hauser L."/>
            <person name="Land M."/>
            <person name="Lapidus A."/>
            <person name="Lucas S."/>
            <person name="Pitluck S."/>
            <person name="Woyke T."/>
            <person name="Stein L.Y."/>
            <person name="Murrell C."/>
        </authorList>
    </citation>
    <scope>NUCLEOTIDE SEQUENCE</scope>
    <source>
        <strain>MC09</strain>
    </source>
</reference>
<dbReference type="InterPro" id="IPR045361">
    <property type="entry name" value="CIS_tube_prot_N"/>
</dbReference>
<dbReference type="EMBL" id="CP002738">
    <property type="protein sequence ID" value="AEG00834.1"/>
    <property type="molecule type" value="Genomic_DNA"/>
</dbReference>
<dbReference type="Pfam" id="PF19266">
    <property type="entry name" value="CIS_tube"/>
    <property type="match status" value="1"/>
</dbReference>
<reference evidence="3 4" key="1">
    <citation type="journal article" date="2011" name="J. Bacteriol.">
        <title>Complete Genome Sequence of the Aerobic Marine Methanotroph Methylomonas methanica MC09.</title>
        <authorList>
            <person name="Boden R."/>
            <person name="Cunliffe M."/>
            <person name="Scanlan J."/>
            <person name="Moussard H."/>
            <person name="Kits K.D."/>
            <person name="Klotz M.G."/>
            <person name="Jetten M.S."/>
            <person name="Vuilleumier S."/>
            <person name="Han J."/>
            <person name="Peters L."/>
            <person name="Mikhailova N."/>
            <person name="Teshima H."/>
            <person name="Tapia R."/>
            <person name="Kyrpides N."/>
            <person name="Ivanova N."/>
            <person name="Pagani I."/>
            <person name="Cheng J.F."/>
            <person name="Goodwin L."/>
            <person name="Han C."/>
            <person name="Hauser L."/>
            <person name="Land M.L."/>
            <person name="Lapidus A."/>
            <person name="Lucas S."/>
            <person name="Pitluck S."/>
            <person name="Woyke T."/>
            <person name="Stein L."/>
            <person name="Murrell J.C."/>
        </authorList>
    </citation>
    <scope>NUCLEOTIDE SEQUENCE [LARGE SCALE GENOMIC DNA]</scope>
    <source>
        <strain evidence="3 4">MC09</strain>
    </source>
</reference>
<dbReference type="eggNOG" id="COG1652">
    <property type="taxonomic scope" value="Bacteria"/>
</dbReference>
<protein>
    <recommendedName>
        <fullName evidence="2">Contractile injection system tube protein N-terminal domain-containing protein</fullName>
    </recommendedName>
</protein>
<evidence type="ECO:0000313" key="4">
    <source>
        <dbReference type="Proteomes" id="UP000008888"/>
    </source>
</evidence>